<dbReference type="EnsemblFungi" id="CEF75958">
    <property type="protein sequence ID" value="CEF75958"/>
    <property type="gene ID" value="FGRRES_15611"/>
</dbReference>
<keyword evidence="2" id="KW-0732">Signal</keyword>
<evidence type="ECO:0000313" key="3">
    <source>
        <dbReference type="EMBL" id="CEF75958.1"/>
    </source>
</evidence>
<sequence length="53" mass="5687">MTGLLACLLVCLFASGRRKSIPPFRPRHKQAQHTPAPGAQTALQGRAQGYRAG</sequence>
<name>A0A098DAG7_GIBZE</name>
<accession>A0A098DAG7</accession>
<evidence type="ECO:0000313" key="4">
    <source>
        <dbReference type="EnsemblFungi" id="CEF75958"/>
    </source>
</evidence>
<feature type="compositionally biased region" description="Basic residues" evidence="1">
    <location>
        <begin position="19"/>
        <end position="31"/>
    </location>
</feature>
<protein>
    <submittedName>
        <fullName evidence="3">Chromosome 1, complete genome</fullName>
    </submittedName>
</protein>
<dbReference type="AlphaFoldDB" id="A0A098DAG7"/>
<evidence type="ECO:0000256" key="1">
    <source>
        <dbReference type="SAM" id="MobiDB-lite"/>
    </source>
</evidence>
<dbReference type="EMBL" id="HG970332">
    <property type="protein sequence ID" value="CEF75958.1"/>
    <property type="molecule type" value="Genomic_DNA"/>
</dbReference>
<accession>A0A0E0RXI3</accession>
<reference evidence="4 5" key="1">
    <citation type="journal article" date="2007" name="Science">
        <title>The Fusarium graminearum genome reveals a link between localized polymorphism and pathogen specialization.</title>
        <authorList>
            <person name="Cuomo C.A."/>
            <person name="Gueldener U."/>
            <person name="Xu J.-R."/>
            <person name="Trail F."/>
            <person name="Turgeon B.G."/>
            <person name="Di Pietro A."/>
            <person name="Walton J.D."/>
            <person name="Ma L.-J."/>
            <person name="Baker S.E."/>
            <person name="Rep M."/>
            <person name="Adam G."/>
            <person name="Antoniw J."/>
            <person name="Baldwin T."/>
            <person name="Calvo S.E."/>
            <person name="Chang Y.-L."/>
            <person name="DeCaprio D."/>
            <person name="Gale L.R."/>
            <person name="Gnerre S."/>
            <person name="Goswami R.S."/>
            <person name="Hammond-Kosack K."/>
            <person name="Harris L.J."/>
            <person name="Hilburn K."/>
            <person name="Kennell J.C."/>
            <person name="Kroken S."/>
            <person name="Magnuson J.K."/>
            <person name="Mannhaupt G."/>
            <person name="Mauceli E.W."/>
            <person name="Mewes H.-W."/>
            <person name="Mitterbauer R."/>
            <person name="Muehlbauer G."/>
            <person name="Muensterkoetter M."/>
            <person name="Nelson D."/>
            <person name="O'Donnell K."/>
            <person name="Ouellet T."/>
            <person name="Qi W."/>
            <person name="Quesneville H."/>
            <person name="Roncero M.I.G."/>
            <person name="Seong K.-Y."/>
            <person name="Tetko I.V."/>
            <person name="Urban M."/>
            <person name="Waalwijk C."/>
            <person name="Ward T.J."/>
            <person name="Yao J."/>
            <person name="Birren B.W."/>
            <person name="Kistler H.C."/>
        </authorList>
    </citation>
    <scope>NUCLEOTIDE SEQUENCE [LARGE SCALE GENOMIC DNA]</scope>
    <source>
        <strain evidence="5">ATCC MYA-4620 / CBS 123657 / FGSC 9075 / NRRL 31084 / PH-1</strain>
        <strain evidence="4">PH-1 / ATCC MYA-4620 / FGSC 9075 / NRRL 31084</strain>
    </source>
</reference>
<evidence type="ECO:0000313" key="5">
    <source>
        <dbReference type="Proteomes" id="UP000070720"/>
    </source>
</evidence>
<reference evidence="4" key="4">
    <citation type="submission" date="2017-01" db="UniProtKB">
        <authorList>
            <consortium name="EnsemblFungi"/>
        </authorList>
    </citation>
    <scope>IDENTIFICATION</scope>
    <source>
        <strain evidence="4">PH-1 / ATCC MYA-4620 / FGSC 9075 / NRRL 31084</strain>
    </source>
</reference>
<feature type="region of interest" description="Disordered" evidence="1">
    <location>
        <begin position="19"/>
        <end position="53"/>
    </location>
</feature>
<feature type="signal peptide" evidence="2">
    <location>
        <begin position="1"/>
        <end position="18"/>
    </location>
</feature>
<organism evidence="3 5">
    <name type="scientific">Gibberella zeae (strain ATCC MYA-4620 / CBS 123657 / FGSC 9075 / NRRL 31084 / PH-1)</name>
    <name type="common">Wheat head blight fungus</name>
    <name type="synonym">Fusarium graminearum</name>
    <dbReference type="NCBI Taxonomy" id="229533"/>
    <lineage>
        <taxon>Eukaryota</taxon>
        <taxon>Fungi</taxon>
        <taxon>Dikarya</taxon>
        <taxon>Ascomycota</taxon>
        <taxon>Pezizomycotina</taxon>
        <taxon>Sordariomycetes</taxon>
        <taxon>Hypocreomycetidae</taxon>
        <taxon>Hypocreales</taxon>
        <taxon>Nectriaceae</taxon>
        <taxon>Fusarium</taxon>
    </lineage>
</organism>
<dbReference type="VEuPathDB" id="FungiDB:FGRAMPH1_01G08309"/>
<keyword evidence="5" id="KW-1185">Reference proteome</keyword>
<proteinExistence type="predicted"/>
<dbReference type="Proteomes" id="UP000070720">
    <property type="component" value="Chromosome 1"/>
</dbReference>
<evidence type="ECO:0000256" key="2">
    <source>
        <dbReference type="SAM" id="SignalP"/>
    </source>
</evidence>
<reference evidence="3 5" key="3">
    <citation type="journal article" date="2015" name="BMC Genomics">
        <title>The completed genome sequence of the pathogenic ascomycete fungus Fusarium graminearum.</title>
        <authorList>
            <person name="King R."/>
            <person name="Urban M."/>
            <person name="Hammond-Kosack M.C."/>
            <person name="Hassani-Pak K."/>
            <person name="Hammond-Kosack K.E."/>
        </authorList>
    </citation>
    <scope>NUCLEOTIDE SEQUENCE [LARGE SCALE GENOMIC DNA]</scope>
    <source>
        <strain evidence="5">ATCC MYA-4620 / CBS 123657 / FGSC 9075 / NRRL 31084 / PH-1</strain>
        <strain evidence="3">PH-1</strain>
    </source>
</reference>
<reference evidence="4 5" key="2">
    <citation type="journal article" date="2010" name="Nature">
        <title>Comparative genomics reveals mobile pathogenicity chromosomes in Fusarium.</title>
        <authorList>
            <person name="Ma L.J."/>
            <person name="van der Does H.C."/>
            <person name="Borkovich K.A."/>
            <person name="Coleman J.J."/>
            <person name="Daboussi M.J."/>
            <person name="Di Pietro A."/>
            <person name="Dufresne M."/>
            <person name="Freitag M."/>
            <person name="Grabherr M."/>
            <person name="Henrissat B."/>
            <person name="Houterman P.M."/>
            <person name="Kang S."/>
            <person name="Shim W.B."/>
            <person name="Woloshuk C."/>
            <person name="Xie X."/>
            <person name="Xu J.R."/>
            <person name="Antoniw J."/>
            <person name="Baker S.E."/>
            <person name="Bluhm B.H."/>
            <person name="Breakspear A."/>
            <person name="Brown D.W."/>
            <person name="Butchko R.A."/>
            <person name="Chapman S."/>
            <person name="Coulson R."/>
            <person name="Coutinho P.M."/>
            <person name="Danchin E.G."/>
            <person name="Diener A."/>
            <person name="Gale L.R."/>
            <person name="Gardiner D.M."/>
            <person name="Goff S."/>
            <person name="Hammond-Kosack K.E."/>
            <person name="Hilburn K."/>
            <person name="Hua-Van A."/>
            <person name="Jonkers W."/>
            <person name="Kazan K."/>
            <person name="Kodira C.D."/>
            <person name="Koehrsen M."/>
            <person name="Kumar L."/>
            <person name="Lee Y.H."/>
            <person name="Li L."/>
            <person name="Manners J.M."/>
            <person name="Miranda-Saavedra D."/>
            <person name="Mukherjee M."/>
            <person name="Park G."/>
            <person name="Park J."/>
            <person name="Park S.Y."/>
            <person name="Proctor R.H."/>
            <person name="Regev A."/>
            <person name="Ruiz-Roldan M.C."/>
            <person name="Sain D."/>
            <person name="Sakthikumar S."/>
            <person name="Sykes S."/>
            <person name="Schwartz D.C."/>
            <person name="Turgeon B.G."/>
            <person name="Wapinski I."/>
            <person name="Yoder O."/>
            <person name="Young S."/>
            <person name="Zeng Q."/>
            <person name="Zhou S."/>
            <person name="Galagan J."/>
            <person name="Cuomo C.A."/>
            <person name="Kistler H.C."/>
            <person name="Rep M."/>
        </authorList>
    </citation>
    <scope>GENOME REANNOTATION</scope>
    <source>
        <strain evidence="5">ATCC MYA-4620 / CBS 123657 / FGSC 9075 / NRRL 31084 / PH-1</strain>
        <strain evidence="4">PH-1 / ATCC MYA-4620 / FGSC 9075 / NRRL 31084</strain>
    </source>
</reference>
<dbReference type="InParanoid" id="A0A098DAG7"/>
<feature type="chain" id="PRO_5010018624" evidence="2">
    <location>
        <begin position="19"/>
        <end position="53"/>
    </location>
</feature>
<gene>
    <name evidence="3" type="ORF">FGRAMPH1_01T08309</name>
</gene>